<proteinExistence type="inferred from homology"/>
<dbReference type="GO" id="GO:0006935">
    <property type="term" value="P:chemotaxis"/>
    <property type="evidence" value="ECO:0007669"/>
    <property type="project" value="UniProtKB-KW"/>
</dbReference>
<reference evidence="16 17" key="1">
    <citation type="submission" date="2016-09" db="EMBL/GenBank/DDBJ databases">
        <authorList>
            <person name="Doonan J."/>
            <person name="Pachebat J.A."/>
            <person name="Golyshin P.N."/>
            <person name="Denman S."/>
            <person name="Mcdonald J.E."/>
        </authorList>
    </citation>
    <scope>NUCLEOTIDE SEQUENCE [LARGE SCALE GENOMIC DNA]</scope>
    <source>
        <strain evidence="16 17">NCPPB 3934</strain>
    </source>
</reference>
<dbReference type="OrthoDB" id="6747374at2"/>
<dbReference type="RefSeq" id="WP_121573759.1">
    <property type="nucleotide sequence ID" value="NZ_MJLZ01000004.1"/>
</dbReference>
<name>A0A421DSE7_9GAMM</name>
<feature type="transmembrane region" description="Helical" evidence="13">
    <location>
        <begin position="12"/>
        <end position="31"/>
    </location>
</feature>
<comment type="similarity">
    <text evidence="10">Belongs to the methyl-accepting chemotaxis (MCP) protein family.</text>
</comment>
<dbReference type="AlphaFoldDB" id="A0A421DSE7"/>
<evidence type="ECO:0000256" key="8">
    <source>
        <dbReference type="ARBA" id="ARBA00023136"/>
    </source>
</evidence>
<feature type="region of interest" description="Disordered" evidence="12">
    <location>
        <begin position="523"/>
        <end position="561"/>
    </location>
</feature>
<dbReference type="InterPro" id="IPR051310">
    <property type="entry name" value="MCP_chemotaxis"/>
</dbReference>
<evidence type="ECO:0000256" key="2">
    <source>
        <dbReference type="ARBA" id="ARBA00022475"/>
    </source>
</evidence>
<evidence type="ECO:0000256" key="1">
    <source>
        <dbReference type="ARBA" id="ARBA00004429"/>
    </source>
</evidence>
<evidence type="ECO:0000256" key="7">
    <source>
        <dbReference type="ARBA" id="ARBA00022989"/>
    </source>
</evidence>
<feature type="domain" description="Methyl-accepting transducer" evidence="14">
    <location>
        <begin position="273"/>
        <end position="502"/>
    </location>
</feature>
<keyword evidence="8 13" id="KW-0472">Membrane</keyword>
<comment type="subcellular location">
    <subcellularLocation>
        <location evidence="1">Cell inner membrane</location>
        <topology evidence="1">Multi-pass membrane protein</topology>
    </subcellularLocation>
</comment>
<dbReference type="Gene3D" id="1.10.287.950">
    <property type="entry name" value="Methyl-accepting chemotaxis protein"/>
    <property type="match status" value="1"/>
</dbReference>
<evidence type="ECO:0000256" key="4">
    <source>
        <dbReference type="ARBA" id="ARBA00022500"/>
    </source>
</evidence>
<dbReference type="PROSITE" id="PS50111">
    <property type="entry name" value="CHEMOTAXIS_TRANSDUC_2"/>
    <property type="match status" value="1"/>
</dbReference>
<protein>
    <submittedName>
        <fullName evidence="16">Chemotaxis protein</fullName>
    </submittedName>
</protein>
<dbReference type="PANTHER" id="PTHR43531:SF14">
    <property type="entry name" value="METHYL-ACCEPTING CHEMOTAXIS PROTEIN I-RELATED"/>
    <property type="match status" value="1"/>
</dbReference>
<dbReference type="InterPro" id="IPR004090">
    <property type="entry name" value="Chemotax_Me-accpt_rcpt"/>
</dbReference>
<dbReference type="InterPro" id="IPR004089">
    <property type="entry name" value="MCPsignal_dom"/>
</dbReference>
<dbReference type="SMART" id="SM00283">
    <property type="entry name" value="MA"/>
    <property type="match status" value="1"/>
</dbReference>
<keyword evidence="17" id="KW-1185">Reference proteome</keyword>
<dbReference type="PRINTS" id="PR00260">
    <property type="entry name" value="CHEMTRNSDUCR"/>
</dbReference>
<comment type="caution">
    <text evidence="16">The sequence shown here is derived from an EMBL/GenBank/DDBJ whole genome shotgun (WGS) entry which is preliminary data.</text>
</comment>
<keyword evidence="6 13" id="KW-0812">Transmembrane</keyword>
<dbReference type="Pfam" id="PF00015">
    <property type="entry name" value="MCPsignal"/>
    <property type="match status" value="1"/>
</dbReference>
<organism evidence="16 17">
    <name type="scientific">Brenneria alni</name>
    <dbReference type="NCBI Taxonomy" id="71656"/>
    <lineage>
        <taxon>Bacteria</taxon>
        <taxon>Pseudomonadati</taxon>
        <taxon>Pseudomonadota</taxon>
        <taxon>Gammaproteobacteria</taxon>
        <taxon>Enterobacterales</taxon>
        <taxon>Pectobacteriaceae</taxon>
        <taxon>Brenneria</taxon>
    </lineage>
</organism>
<gene>
    <name evidence="16" type="ORF">BIY29_03350</name>
</gene>
<dbReference type="InterPro" id="IPR035440">
    <property type="entry name" value="4HB_MCP_dom_sf"/>
</dbReference>
<dbReference type="InterPro" id="IPR003122">
    <property type="entry name" value="Tar_rcpt_lig-bd"/>
</dbReference>
<dbReference type="InterPro" id="IPR003660">
    <property type="entry name" value="HAMP_dom"/>
</dbReference>
<keyword evidence="3" id="KW-0488">Methylation</keyword>
<evidence type="ECO:0000256" key="13">
    <source>
        <dbReference type="SAM" id="Phobius"/>
    </source>
</evidence>
<dbReference type="Proteomes" id="UP000285648">
    <property type="component" value="Unassembled WGS sequence"/>
</dbReference>
<evidence type="ECO:0000256" key="5">
    <source>
        <dbReference type="ARBA" id="ARBA00022519"/>
    </source>
</evidence>
<dbReference type="SUPFAM" id="SSF58104">
    <property type="entry name" value="Methyl-accepting chemotaxis protein (MCP) signaling domain"/>
    <property type="match status" value="1"/>
</dbReference>
<evidence type="ECO:0000256" key="3">
    <source>
        <dbReference type="ARBA" id="ARBA00022481"/>
    </source>
</evidence>
<dbReference type="PANTHER" id="PTHR43531">
    <property type="entry name" value="PROTEIN ICFG"/>
    <property type="match status" value="1"/>
</dbReference>
<keyword evidence="5" id="KW-0997">Cell inner membrane</keyword>
<evidence type="ECO:0000313" key="16">
    <source>
        <dbReference type="EMBL" id="RLM27267.1"/>
    </source>
</evidence>
<dbReference type="GO" id="GO:0007165">
    <property type="term" value="P:signal transduction"/>
    <property type="evidence" value="ECO:0007669"/>
    <property type="project" value="UniProtKB-KW"/>
</dbReference>
<dbReference type="GO" id="GO:0005886">
    <property type="term" value="C:plasma membrane"/>
    <property type="evidence" value="ECO:0007669"/>
    <property type="project" value="UniProtKB-SubCell"/>
</dbReference>
<dbReference type="EMBL" id="MJLZ01000004">
    <property type="protein sequence ID" value="RLM27267.1"/>
    <property type="molecule type" value="Genomic_DNA"/>
</dbReference>
<keyword evidence="9 11" id="KW-0807">Transducer</keyword>
<dbReference type="FunFam" id="1.10.287.950:FF:000001">
    <property type="entry name" value="Methyl-accepting chemotaxis sensory transducer"/>
    <property type="match status" value="1"/>
</dbReference>
<evidence type="ECO:0000259" key="15">
    <source>
        <dbReference type="PROSITE" id="PS50885"/>
    </source>
</evidence>
<dbReference type="CDD" id="cd11386">
    <property type="entry name" value="MCP_signal"/>
    <property type="match status" value="1"/>
</dbReference>
<feature type="domain" description="HAMP" evidence="15">
    <location>
        <begin position="216"/>
        <end position="268"/>
    </location>
</feature>
<dbReference type="GO" id="GO:0004888">
    <property type="term" value="F:transmembrane signaling receptor activity"/>
    <property type="evidence" value="ECO:0007669"/>
    <property type="project" value="InterPro"/>
</dbReference>
<evidence type="ECO:0000256" key="10">
    <source>
        <dbReference type="ARBA" id="ARBA00029447"/>
    </source>
</evidence>
<sequence>MSFLRNITIRAMLLTILGIFILLWGSVSFYMSSSLNEMVKLLESGEIQKKNADTIADGSDQYFRAAIRLIRAMDYNQSGETAEVEKLLTAADAGIKNSSDKLASFKTANHGSIDKAMVEEVVTNWAQVIDGGLKPMFVAVRDNRTEEFRHLFRDVYPNLSMTFGGSMDKYQASALASSGMSLSRVYELVSWNKNILLVAAAIGLLILFLTDRYLVNYLVKPLDMIKGHFKVLADGQLGLRLEEFGRNCAGQLIPFLKEMQRSLINTVSTIRDSASSIYQGSSEIKSGNNDLSSRTEQQAAALEQTAASMEQLGATVKQNAENVHQASKLAQDASIAAKKGGEVATEVVETMADITTSSKKIADITSVINGIAFQTNILALNAAVEAARAGEQGRGFAVVAGEVRNLAQRSAQAAKEIEGLIAESVERVNTGSHQVMQTGEAMESIIVAITRVNDLMGEIASASDEQSRGISQIGQAVAEMDGVTQQNAALVQESAAAAASLEEQARQLNDAVSVFQLASGEKRQSSKNLLSETPAPVMKPALLTADGGKKSGGGNDNWETF</sequence>
<evidence type="ECO:0000256" key="12">
    <source>
        <dbReference type="SAM" id="MobiDB-lite"/>
    </source>
</evidence>
<dbReference type="SUPFAM" id="SSF47170">
    <property type="entry name" value="Aspartate receptor, ligand-binding domain"/>
    <property type="match status" value="1"/>
</dbReference>
<evidence type="ECO:0000313" key="17">
    <source>
        <dbReference type="Proteomes" id="UP000285648"/>
    </source>
</evidence>
<keyword evidence="2" id="KW-1003">Cell membrane</keyword>
<dbReference type="PROSITE" id="PS50885">
    <property type="entry name" value="HAMP"/>
    <property type="match status" value="1"/>
</dbReference>
<dbReference type="Pfam" id="PF02203">
    <property type="entry name" value="TarH"/>
    <property type="match status" value="1"/>
</dbReference>
<evidence type="ECO:0000259" key="14">
    <source>
        <dbReference type="PROSITE" id="PS50111"/>
    </source>
</evidence>
<evidence type="ECO:0000256" key="6">
    <source>
        <dbReference type="ARBA" id="ARBA00022692"/>
    </source>
</evidence>
<keyword evidence="7 13" id="KW-1133">Transmembrane helix</keyword>
<accession>A0A421DSE7</accession>
<keyword evidence="4" id="KW-0145">Chemotaxis</keyword>
<evidence type="ECO:0000256" key="9">
    <source>
        <dbReference type="ARBA" id="ARBA00023224"/>
    </source>
</evidence>
<evidence type="ECO:0000256" key="11">
    <source>
        <dbReference type="PROSITE-ProRule" id="PRU00284"/>
    </source>
</evidence>